<gene>
    <name evidence="2" type="ORF">BGW38_008305</name>
</gene>
<feature type="compositionally biased region" description="Basic and acidic residues" evidence="1">
    <location>
        <begin position="78"/>
        <end position="89"/>
    </location>
</feature>
<keyword evidence="3" id="KW-1185">Reference proteome</keyword>
<comment type="caution">
    <text evidence="2">The sequence shown here is derived from an EMBL/GenBank/DDBJ whole genome shotgun (WGS) entry which is preliminary data.</text>
</comment>
<reference evidence="2" key="1">
    <citation type="journal article" date="2020" name="Fungal Divers.">
        <title>Resolving the Mortierellaceae phylogeny through synthesis of multi-gene phylogenetics and phylogenomics.</title>
        <authorList>
            <person name="Vandepol N."/>
            <person name="Liber J."/>
            <person name="Desiro A."/>
            <person name="Na H."/>
            <person name="Kennedy M."/>
            <person name="Barry K."/>
            <person name="Grigoriev I.V."/>
            <person name="Miller A.N."/>
            <person name="O'Donnell K."/>
            <person name="Stajich J.E."/>
            <person name="Bonito G."/>
        </authorList>
    </citation>
    <scope>NUCLEOTIDE SEQUENCE</scope>
    <source>
        <strain evidence="2">KOD1015</strain>
    </source>
</reference>
<accession>A0A9P6FJN2</accession>
<evidence type="ECO:0000256" key="1">
    <source>
        <dbReference type="SAM" id="MobiDB-lite"/>
    </source>
</evidence>
<dbReference type="EMBL" id="JAABOA010005689">
    <property type="protein sequence ID" value="KAF9574584.1"/>
    <property type="molecule type" value="Genomic_DNA"/>
</dbReference>
<organism evidence="2 3">
    <name type="scientific">Lunasporangiospora selenospora</name>
    <dbReference type="NCBI Taxonomy" id="979761"/>
    <lineage>
        <taxon>Eukaryota</taxon>
        <taxon>Fungi</taxon>
        <taxon>Fungi incertae sedis</taxon>
        <taxon>Mucoromycota</taxon>
        <taxon>Mortierellomycotina</taxon>
        <taxon>Mortierellomycetes</taxon>
        <taxon>Mortierellales</taxon>
        <taxon>Mortierellaceae</taxon>
        <taxon>Lunasporangiospora</taxon>
    </lineage>
</organism>
<dbReference type="OrthoDB" id="5599713at2759"/>
<name>A0A9P6FJN2_9FUNG</name>
<evidence type="ECO:0000313" key="3">
    <source>
        <dbReference type="Proteomes" id="UP000780801"/>
    </source>
</evidence>
<dbReference type="Proteomes" id="UP000780801">
    <property type="component" value="Unassembled WGS sequence"/>
</dbReference>
<proteinExistence type="predicted"/>
<dbReference type="AlphaFoldDB" id="A0A9P6FJN2"/>
<sequence>MDPMDFILLDVCLTTFSHQIPTPPTSLPAENQLKNGLTDPKAALSYRADWSAVDGVSGLTNRMDKTELYDSTQQTKKVNGELSDKDKTALAESPGRGKTGSRPPTSMPGLQYSSGSGFQAQRRIYLLQAGEEPPEVLQWNPGEMNGKKMSPGLATGAGLQQVQCPLYVEIVNEILDLKMPRAIEAKRLELLREDWIRQFHNMYLACFASDEGKVENFLLSMNVDRRDLKILRFFTRCARSAALQSQKYRSENPLVAMTAAAEAAEAAMAAAAAAAAEARVENQMHGPVLAQGPVQAGTPTVAAVTTAATVVTVSGTSATGYQKKSNGG</sequence>
<evidence type="ECO:0000313" key="2">
    <source>
        <dbReference type="EMBL" id="KAF9574584.1"/>
    </source>
</evidence>
<protein>
    <submittedName>
        <fullName evidence="2">Uncharacterized protein</fullName>
    </submittedName>
</protein>
<feature type="region of interest" description="Disordered" evidence="1">
    <location>
        <begin position="67"/>
        <end position="114"/>
    </location>
</feature>